<dbReference type="Pfam" id="PF00501">
    <property type="entry name" value="AMP-binding"/>
    <property type="match status" value="1"/>
</dbReference>
<dbReference type="InterPro" id="IPR042099">
    <property type="entry name" value="ANL_N_sf"/>
</dbReference>
<dbReference type="Proteomes" id="UP000183371">
    <property type="component" value="Unassembled WGS sequence"/>
</dbReference>
<name>A0A1I7DMR9_9HYPH</name>
<proteinExistence type="predicted"/>
<dbReference type="InterPro" id="IPR045851">
    <property type="entry name" value="AMP-bd_C_sf"/>
</dbReference>
<reference evidence="3" key="1">
    <citation type="submission" date="2016-10" db="EMBL/GenBank/DDBJ databases">
        <authorList>
            <person name="Varghese N."/>
            <person name="Submissions S."/>
        </authorList>
    </citation>
    <scope>NUCLEOTIDE SEQUENCE [LARGE SCALE GENOMIC DNA]</scope>
    <source>
        <strain evidence="3">DSM 17465</strain>
    </source>
</reference>
<dbReference type="InterPro" id="IPR000873">
    <property type="entry name" value="AMP-dep_synth/lig_dom"/>
</dbReference>
<evidence type="ECO:0000259" key="1">
    <source>
        <dbReference type="Pfam" id="PF00501"/>
    </source>
</evidence>
<organism evidence="2 3">
    <name type="scientific">Pseudovibrio denitrificans</name>
    <dbReference type="NCBI Taxonomy" id="258256"/>
    <lineage>
        <taxon>Bacteria</taxon>
        <taxon>Pseudomonadati</taxon>
        <taxon>Pseudomonadota</taxon>
        <taxon>Alphaproteobacteria</taxon>
        <taxon>Hyphomicrobiales</taxon>
        <taxon>Stappiaceae</taxon>
        <taxon>Pseudovibrio</taxon>
    </lineage>
</organism>
<sequence length="414" mass="44675">MENQYFDELEIRSQEEREADLMARLPGQIAMAKAEASGWAKHLADIDPAEITSREALAKLPVLRKSDLLAAQAEEPPLGGFAAGDFSTYKRIFMSPGPIWEPQGPEADPWKSARAFHATGIRPGDIVHNALSYHMTPGGFILDQGARAYGCVVFPAGIGNTDMQVSAISSLRPTAYAGTPDYLKVILDRAAEMGADVSSITRGLVSGGALYPSLREEYANRGVKVLQAYATADLGIVAYESEAMEGMIANEDFIIEIVRPGTGEPVAPGEVGELVVTTFSPTYPLIRFATGDLSAVMPGISPCGRTNMRLKGWMGRADQRTKVKGMFVDPAQIERLRKQAGDDIGRARLSVVRQGEQDHMILKVETEAASDDFIAALKKSLKEHTGLNGDVELVAPDTLPNDGKVISDEREVTA</sequence>
<keyword evidence="3" id="KW-1185">Reference proteome</keyword>
<dbReference type="PANTHER" id="PTHR43845">
    <property type="entry name" value="BLR5969 PROTEIN"/>
    <property type="match status" value="1"/>
</dbReference>
<evidence type="ECO:0000313" key="3">
    <source>
        <dbReference type="Proteomes" id="UP000183371"/>
    </source>
</evidence>
<dbReference type="GO" id="GO:0016874">
    <property type="term" value="F:ligase activity"/>
    <property type="evidence" value="ECO:0007669"/>
    <property type="project" value="UniProtKB-KW"/>
</dbReference>
<dbReference type="AlphaFoldDB" id="A0A1I7DMR9"/>
<accession>A0A1I7DMR9</accession>
<dbReference type="PANTHER" id="PTHR43845:SF1">
    <property type="entry name" value="BLR5969 PROTEIN"/>
    <property type="match status" value="1"/>
</dbReference>
<dbReference type="SUPFAM" id="SSF56801">
    <property type="entry name" value="Acetyl-CoA synthetase-like"/>
    <property type="match status" value="1"/>
</dbReference>
<protein>
    <submittedName>
        <fullName evidence="2">Phenylacetate-CoA ligase</fullName>
    </submittedName>
</protein>
<evidence type="ECO:0000313" key="2">
    <source>
        <dbReference type="EMBL" id="SFU12915.1"/>
    </source>
</evidence>
<feature type="domain" description="AMP-dependent synthetase/ligase" evidence="1">
    <location>
        <begin position="148"/>
        <end position="277"/>
    </location>
</feature>
<keyword evidence="2" id="KW-0436">Ligase</keyword>
<dbReference type="EMBL" id="FPBD01000009">
    <property type="protein sequence ID" value="SFU12915.1"/>
    <property type="molecule type" value="Genomic_DNA"/>
</dbReference>
<dbReference type="RefSeq" id="WP_054783528.1">
    <property type="nucleotide sequence ID" value="NZ_FPBD01000009.1"/>
</dbReference>
<gene>
    <name evidence="2" type="ORF">SAMN05444141_109180</name>
</gene>
<dbReference type="Gene3D" id="3.30.300.30">
    <property type="match status" value="1"/>
</dbReference>
<dbReference type="Gene3D" id="3.40.50.12780">
    <property type="entry name" value="N-terminal domain of ligase-like"/>
    <property type="match status" value="1"/>
</dbReference>